<dbReference type="Gene3D" id="3.40.50.740">
    <property type="match status" value="1"/>
</dbReference>
<sequence length="702" mass="75454">MPLDTAAKTTAGSFKSSACPHDCPATCALEVEVLPDNRVGRFRGASDNPYTAGVLCAKVGRYADRVHHPDRVTQPLRRSGPKGSGQFTPISWDEALDEIAARFKSIADTYGAEAIWPYYYAGTMGQVQRDGINRLRHALGYSDQKRTICTALARSGWVAGTGFERGTSAMEMLGSEVIVIWGGNPVTTHVHIAGLMSKARKQNGAKIVVIDPYRSPTAELADVHLTPLPGTDGALACAIMHVAFRDGRADRAYLAAHTKDWQALEAHLADKTPAWAAAITGLTVAQIEDFAALYTGTQKSYLLLGYGFSRVRNGTLNVHSVASLPAVTGAWQVPGGGAFWSYGGPLYKLDKRLIDGTPFRRKDVRVMDMSRIGAALTGHLTGDRSELQDGPPVMALLIQNTNPMVVAPNSALVAQGFAREDLFTVVHEQFMTDTAKMADIVLPATMFVEHDDLYTAGGHGHLQVGMRLIDPPGDCRSNHDLIEALAARLGVADKPGFGLTARELIDRTLQASNYPSIETFIADRWVDCTPTSDEGRFQNGFGTPDGKFHFAPDWTSVGIDDPSLPRLPDHWDVIAARDETHPFKLIAPPARQFLNSSFSDVGASRVREGTPTLLIHPDTAAAHGITAGDTVTVGNPQGSVTLTAALRDGMNPALLVAEGLWRNNDFPEGIGINTLVSDVSPAPAGGAVFHDTAVWLKSQGRR</sequence>
<keyword evidence="2" id="KW-0479">Metal-binding</keyword>
<dbReference type="Gene3D" id="3.40.228.10">
    <property type="entry name" value="Dimethylsulfoxide Reductase, domain 2"/>
    <property type="match status" value="1"/>
</dbReference>
<dbReference type="PANTHER" id="PTHR43742">
    <property type="entry name" value="TRIMETHYLAMINE-N-OXIDE REDUCTASE"/>
    <property type="match status" value="1"/>
</dbReference>
<dbReference type="GO" id="GO:0016491">
    <property type="term" value="F:oxidoreductase activity"/>
    <property type="evidence" value="ECO:0007669"/>
    <property type="project" value="InterPro"/>
</dbReference>
<dbReference type="InterPro" id="IPR009010">
    <property type="entry name" value="Asp_de-COase-like_dom_sf"/>
</dbReference>
<evidence type="ECO:0000259" key="5">
    <source>
        <dbReference type="PROSITE" id="PS51669"/>
    </source>
</evidence>
<dbReference type="SMART" id="SM00926">
    <property type="entry name" value="Molybdop_Fe4S4"/>
    <property type="match status" value="1"/>
</dbReference>
<dbReference type="InterPro" id="IPR006963">
    <property type="entry name" value="Mopterin_OxRdtase_4Fe-4S_dom"/>
</dbReference>
<proteinExistence type="inferred from homology"/>
<dbReference type="Pfam" id="PF00384">
    <property type="entry name" value="Molybdopterin"/>
    <property type="match status" value="1"/>
</dbReference>
<dbReference type="GO" id="GO:0046872">
    <property type="term" value="F:metal ion binding"/>
    <property type="evidence" value="ECO:0007669"/>
    <property type="project" value="UniProtKB-KW"/>
</dbReference>
<reference evidence="6 7" key="1">
    <citation type="submission" date="2017-07" db="EMBL/GenBank/DDBJ databases">
        <title>Elstera cyanobacteriorum sp. nov., a novel bacterium isolated from cyanobacterial aggregates in a eutrophic lake.</title>
        <authorList>
            <person name="Cai H."/>
        </authorList>
    </citation>
    <scope>NUCLEOTIDE SEQUENCE [LARGE SCALE GENOMIC DNA]</scope>
    <source>
        <strain evidence="6 7">TH019</strain>
    </source>
</reference>
<dbReference type="Gene3D" id="3.30.2070.10">
    <property type="entry name" value="Formate dehydrogenase/DMSO reductase"/>
    <property type="match status" value="1"/>
</dbReference>
<keyword evidence="7" id="KW-1185">Reference proteome</keyword>
<evidence type="ECO:0000256" key="4">
    <source>
        <dbReference type="ARBA" id="ARBA00023014"/>
    </source>
</evidence>
<feature type="domain" description="4Fe-4S Mo/W bis-MGD-type" evidence="5">
    <location>
        <begin position="12"/>
        <end position="70"/>
    </location>
</feature>
<dbReference type="Gene3D" id="2.40.40.20">
    <property type="match status" value="1"/>
</dbReference>
<comment type="caution">
    <text evidence="6">The sequence shown here is derived from an EMBL/GenBank/DDBJ whole genome shotgun (WGS) entry which is preliminary data.</text>
</comment>
<dbReference type="Proteomes" id="UP000216361">
    <property type="component" value="Unassembled WGS sequence"/>
</dbReference>
<dbReference type="SUPFAM" id="SSF53706">
    <property type="entry name" value="Formate dehydrogenase/DMSO reductase, domains 1-3"/>
    <property type="match status" value="1"/>
</dbReference>
<dbReference type="OrthoDB" id="9759518at2"/>
<evidence type="ECO:0000256" key="2">
    <source>
        <dbReference type="ARBA" id="ARBA00022723"/>
    </source>
</evidence>
<evidence type="ECO:0000313" key="6">
    <source>
        <dbReference type="EMBL" id="OYQ19706.1"/>
    </source>
</evidence>
<dbReference type="InterPro" id="IPR006656">
    <property type="entry name" value="Mopterin_OxRdtase"/>
</dbReference>
<evidence type="ECO:0000256" key="3">
    <source>
        <dbReference type="ARBA" id="ARBA00023004"/>
    </source>
</evidence>
<dbReference type="PROSITE" id="PS51669">
    <property type="entry name" value="4FE4S_MOW_BIS_MGD"/>
    <property type="match status" value="1"/>
</dbReference>
<dbReference type="AlphaFoldDB" id="A0A255XRT1"/>
<evidence type="ECO:0000256" key="1">
    <source>
        <dbReference type="ARBA" id="ARBA00010312"/>
    </source>
</evidence>
<accession>A0A255XRT1</accession>
<keyword evidence="3" id="KW-0408">Iron</keyword>
<dbReference type="Gene3D" id="2.20.25.90">
    <property type="entry name" value="ADC-like domains"/>
    <property type="match status" value="1"/>
</dbReference>
<dbReference type="RefSeq" id="WP_094408125.1">
    <property type="nucleotide sequence ID" value="NZ_BMJZ01000006.1"/>
</dbReference>
<evidence type="ECO:0000313" key="7">
    <source>
        <dbReference type="Proteomes" id="UP000216361"/>
    </source>
</evidence>
<dbReference type="GO" id="GO:0043546">
    <property type="term" value="F:molybdopterin cofactor binding"/>
    <property type="evidence" value="ECO:0007669"/>
    <property type="project" value="InterPro"/>
</dbReference>
<dbReference type="EMBL" id="NOXS01000030">
    <property type="protein sequence ID" value="OYQ19706.1"/>
    <property type="molecule type" value="Genomic_DNA"/>
</dbReference>
<keyword evidence="4" id="KW-0411">Iron-sulfur</keyword>
<dbReference type="PANTHER" id="PTHR43742:SF6">
    <property type="entry name" value="OXIDOREDUCTASE YYAE-RELATED"/>
    <property type="match status" value="1"/>
</dbReference>
<protein>
    <submittedName>
        <fullName evidence="6">Dehydrogenase</fullName>
    </submittedName>
</protein>
<dbReference type="SUPFAM" id="SSF50692">
    <property type="entry name" value="ADC-like"/>
    <property type="match status" value="1"/>
</dbReference>
<comment type="similarity">
    <text evidence="1">Belongs to the prokaryotic molybdopterin-containing oxidoreductase family.</text>
</comment>
<dbReference type="InterPro" id="IPR006657">
    <property type="entry name" value="MoPterin_dinucl-bd_dom"/>
</dbReference>
<dbReference type="Pfam" id="PF01568">
    <property type="entry name" value="Molydop_binding"/>
    <property type="match status" value="1"/>
</dbReference>
<dbReference type="GO" id="GO:0051536">
    <property type="term" value="F:iron-sulfur cluster binding"/>
    <property type="evidence" value="ECO:0007669"/>
    <property type="project" value="UniProtKB-KW"/>
</dbReference>
<name>A0A255XRT1_9PROT</name>
<dbReference type="InterPro" id="IPR050612">
    <property type="entry name" value="Prok_Mopterin_Oxidored"/>
</dbReference>
<organism evidence="6 7">
    <name type="scientific">Elstera cyanobacteriorum</name>
    <dbReference type="NCBI Taxonomy" id="2022747"/>
    <lineage>
        <taxon>Bacteria</taxon>
        <taxon>Pseudomonadati</taxon>
        <taxon>Pseudomonadota</taxon>
        <taxon>Alphaproteobacteria</taxon>
        <taxon>Rhodospirillales</taxon>
        <taxon>Rhodospirillaceae</taxon>
        <taxon>Elstera</taxon>
    </lineage>
</organism>
<dbReference type="CDD" id="cd02766">
    <property type="entry name" value="MopB_3"/>
    <property type="match status" value="1"/>
</dbReference>
<dbReference type="Pfam" id="PF04879">
    <property type="entry name" value="Molybdop_Fe4S4"/>
    <property type="match status" value="1"/>
</dbReference>
<gene>
    <name evidence="6" type="ORF">CHR90_06170</name>
</gene>